<dbReference type="AlphaFoldDB" id="A0A7T3E6S3"/>
<accession>A0A7T3E6S3</accession>
<dbReference type="RefSeq" id="WP_197939123.1">
    <property type="nucleotide sequence ID" value="NZ_CP065713.1"/>
</dbReference>
<proteinExistence type="predicted"/>
<dbReference type="Proteomes" id="UP000594836">
    <property type="component" value="Chromosome"/>
</dbReference>
<dbReference type="NCBIfam" id="TIGR01635">
    <property type="entry name" value="tail_comp_S"/>
    <property type="match status" value="1"/>
</dbReference>
<dbReference type="EMBL" id="CP065713">
    <property type="protein sequence ID" value="QPT08586.1"/>
    <property type="molecule type" value="Genomic_DNA"/>
</dbReference>
<dbReference type="InterPro" id="IPR006522">
    <property type="entry name" value="Phage_virion_morphogenesis"/>
</dbReference>
<sequence length="163" mass="18189">MAVDFTLSVQGQARLERQLHGLYVRTGNIHELMDRIGMVLETSTIERFDEERGPDGQKWTPSFRAKEEGGKTLTDTAGLRLSVRYIASADRVEIGSNKIYARAHNEGATITSKSGRGLAFMLGGELRIVRSVKLPKRQFLGLSRDDATEIEAQFDDYIAEIEA</sequence>
<gene>
    <name evidence="1" type="ORF">I6G38_18015</name>
</gene>
<protein>
    <submittedName>
        <fullName evidence="1">Phage virion morphogenesis protein</fullName>
    </submittedName>
</protein>
<reference evidence="1 2" key="1">
    <citation type="submission" date="2020-12" db="EMBL/GenBank/DDBJ databases">
        <title>FDA dAtabase for Regulatory Grade micrObial Sequences (FDA-ARGOS): Supporting development and validation of Infectious Disease Dx tests.</title>
        <authorList>
            <person name="Sproer C."/>
            <person name="Gronow S."/>
            <person name="Severitt S."/>
            <person name="Schroder I."/>
            <person name="Tallon L."/>
            <person name="Sadzewicz L."/>
            <person name="Zhao X."/>
            <person name="Boylan J."/>
            <person name="Ott S."/>
            <person name="Bowen H."/>
            <person name="Vavikolanu K."/>
            <person name="Mehta A."/>
            <person name="Aluvathingal J."/>
            <person name="Nadendla S."/>
            <person name="Lowell S."/>
            <person name="Myers T."/>
            <person name="Yan Y."/>
            <person name="Sichtig H."/>
        </authorList>
    </citation>
    <scope>NUCLEOTIDE SEQUENCE [LARGE SCALE GENOMIC DNA]</scope>
    <source>
        <strain evidence="1 2">FDAARGOS_881</strain>
    </source>
</reference>
<dbReference type="Pfam" id="PF05069">
    <property type="entry name" value="Phage_tail_S"/>
    <property type="match status" value="1"/>
</dbReference>
<organism evidence="1 2">
    <name type="scientific">Sphingomonas paucimobilis</name>
    <name type="common">Pseudomonas paucimobilis</name>
    <dbReference type="NCBI Taxonomy" id="13689"/>
    <lineage>
        <taxon>Bacteria</taxon>
        <taxon>Pseudomonadati</taxon>
        <taxon>Pseudomonadota</taxon>
        <taxon>Alphaproteobacteria</taxon>
        <taxon>Sphingomonadales</taxon>
        <taxon>Sphingomonadaceae</taxon>
        <taxon>Sphingomonas</taxon>
    </lineage>
</organism>
<name>A0A7T3E6S3_SPHPI</name>
<evidence type="ECO:0000313" key="2">
    <source>
        <dbReference type="Proteomes" id="UP000594836"/>
    </source>
</evidence>
<evidence type="ECO:0000313" key="1">
    <source>
        <dbReference type="EMBL" id="QPT08586.1"/>
    </source>
</evidence>